<feature type="transmembrane region" description="Helical" evidence="7">
    <location>
        <begin position="123"/>
        <end position="142"/>
    </location>
</feature>
<accession>A3VAM9</accession>
<keyword evidence="4 7" id="KW-0812">Transmembrane</keyword>
<comment type="similarity">
    <text evidence="7">Belongs to the binding-protein-dependent transport system permease family.</text>
</comment>
<protein>
    <submittedName>
        <fullName evidence="9">Putative ABC transporter membrane protein</fullName>
    </submittedName>
</protein>
<evidence type="ECO:0000256" key="3">
    <source>
        <dbReference type="ARBA" id="ARBA00022475"/>
    </source>
</evidence>
<evidence type="ECO:0000256" key="6">
    <source>
        <dbReference type="ARBA" id="ARBA00023136"/>
    </source>
</evidence>
<dbReference type="GO" id="GO:0055085">
    <property type="term" value="P:transmembrane transport"/>
    <property type="evidence" value="ECO:0007669"/>
    <property type="project" value="InterPro"/>
</dbReference>
<dbReference type="EMBL" id="AAMT01000001">
    <property type="protein sequence ID" value="EAQ14970.1"/>
    <property type="molecule type" value="Genomic_DNA"/>
</dbReference>
<evidence type="ECO:0000256" key="7">
    <source>
        <dbReference type="RuleBase" id="RU363032"/>
    </source>
</evidence>
<dbReference type="HOGENOM" id="CLU_046113_1_3_5"/>
<reference evidence="9 10" key="1">
    <citation type="journal article" date="2010" name="J. Bacteriol.">
        <title>Genome sequences of Pelagibaca bermudensis HTCC2601T and Maritimibacter alkaliphilus HTCC2654T, the type strains of two marine Roseobacter genera.</title>
        <authorList>
            <person name="Thrash J.C."/>
            <person name="Cho J.C."/>
            <person name="Ferriera S."/>
            <person name="Johnson J."/>
            <person name="Vergin K.L."/>
            <person name="Giovannoni S.J."/>
        </authorList>
    </citation>
    <scope>NUCLEOTIDE SEQUENCE [LARGE SCALE GENOMIC DNA]</scope>
    <source>
        <strain evidence="9 10">HTCC2654</strain>
    </source>
</reference>
<comment type="caution">
    <text evidence="9">The sequence shown here is derived from an EMBL/GenBank/DDBJ whole genome shotgun (WGS) entry which is preliminary data.</text>
</comment>
<evidence type="ECO:0000259" key="8">
    <source>
        <dbReference type="PROSITE" id="PS50928"/>
    </source>
</evidence>
<dbReference type="PROSITE" id="PS50928">
    <property type="entry name" value="ABC_TM1"/>
    <property type="match status" value="1"/>
</dbReference>
<keyword evidence="5 7" id="KW-1133">Transmembrane helix</keyword>
<dbReference type="Proteomes" id="UP000002931">
    <property type="component" value="Unassembled WGS sequence"/>
</dbReference>
<dbReference type="CDD" id="cd06261">
    <property type="entry name" value="TM_PBP2"/>
    <property type="match status" value="1"/>
</dbReference>
<keyword evidence="3" id="KW-1003">Cell membrane</keyword>
<dbReference type="GO" id="GO:0005886">
    <property type="term" value="C:plasma membrane"/>
    <property type="evidence" value="ECO:0007669"/>
    <property type="project" value="UniProtKB-SubCell"/>
</dbReference>
<feature type="transmembrane region" description="Helical" evidence="7">
    <location>
        <begin position="95"/>
        <end position="117"/>
    </location>
</feature>
<evidence type="ECO:0000256" key="5">
    <source>
        <dbReference type="ARBA" id="ARBA00022989"/>
    </source>
</evidence>
<dbReference type="SUPFAM" id="SSF161098">
    <property type="entry name" value="MetI-like"/>
    <property type="match status" value="1"/>
</dbReference>
<feature type="domain" description="ABC transmembrane type-1" evidence="8">
    <location>
        <begin position="57"/>
        <end position="237"/>
    </location>
</feature>
<proteinExistence type="inferred from homology"/>
<keyword evidence="10" id="KW-1185">Reference proteome</keyword>
<name>A3VAM9_9RHOB</name>
<dbReference type="AlphaFoldDB" id="A3VAM9"/>
<dbReference type="InterPro" id="IPR000515">
    <property type="entry name" value="MetI-like"/>
</dbReference>
<evidence type="ECO:0000313" key="10">
    <source>
        <dbReference type="Proteomes" id="UP000002931"/>
    </source>
</evidence>
<evidence type="ECO:0000256" key="4">
    <source>
        <dbReference type="ARBA" id="ARBA00022692"/>
    </source>
</evidence>
<dbReference type="STRING" id="314271.RB2654_20343"/>
<feature type="transmembrane region" description="Helical" evidence="7">
    <location>
        <begin position="176"/>
        <end position="199"/>
    </location>
</feature>
<dbReference type="Pfam" id="PF00528">
    <property type="entry name" value="BPD_transp_1"/>
    <property type="match status" value="1"/>
</dbReference>
<dbReference type="PANTHER" id="PTHR30151">
    <property type="entry name" value="ALKANE SULFONATE ABC TRANSPORTER-RELATED, MEMBRANE SUBUNIT"/>
    <property type="match status" value="1"/>
</dbReference>
<sequence length="258" mass="28464">MDRFINGRINWPGIIFILLILVVWEVWAMIADSFYFPRASAVALTIVEDWGNLWAATLDTLRRAAIGFAIALVTMLPLGIVLGRVRVLGEIVEPVLEFFRPLPPIAVVPLAIMLLGIGDAAKLVVVVWGASFPIVINTIDAVKVQDPMQARLARSLRLTTWERMTMIDLPAALPRIFAGIKLGITVALLLTVVSEIIVSTNGLGDYLRIAQSDFSMTRVMTALIVIAIVSVIVNGATNWANRRLLDWHYRRSALAGRQ</sequence>
<feature type="transmembrane region" description="Helical" evidence="7">
    <location>
        <begin position="12"/>
        <end position="30"/>
    </location>
</feature>
<evidence type="ECO:0000313" key="9">
    <source>
        <dbReference type="EMBL" id="EAQ14970.1"/>
    </source>
</evidence>
<evidence type="ECO:0000256" key="1">
    <source>
        <dbReference type="ARBA" id="ARBA00004651"/>
    </source>
</evidence>
<feature type="transmembrane region" description="Helical" evidence="7">
    <location>
        <begin position="219"/>
        <end position="241"/>
    </location>
</feature>
<comment type="subcellular location">
    <subcellularLocation>
        <location evidence="1 7">Cell membrane</location>
        <topology evidence="1 7">Multi-pass membrane protein</topology>
    </subcellularLocation>
</comment>
<organism evidence="9 10">
    <name type="scientific">Maritimibacter alkaliphilus HTCC2654</name>
    <dbReference type="NCBI Taxonomy" id="314271"/>
    <lineage>
        <taxon>Bacteria</taxon>
        <taxon>Pseudomonadati</taxon>
        <taxon>Pseudomonadota</taxon>
        <taxon>Alphaproteobacteria</taxon>
        <taxon>Rhodobacterales</taxon>
        <taxon>Roseobacteraceae</taxon>
        <taxon>Maritimibacter</taxon>
    </lineage>
</organism>
<dbReference type="eggNOG" id="COG0600">
    <property type="taxonomic scope" value="Bacteria"/>
</dbReference>
<dbReference type="InterPro" id="IPR035906">
    <property type="entry name" value="MetI-like_sf"/>
</dbReference>
<feature type="transmembrane region" description="Helical" evidence="7">
    <location>
        <begin position="64"/>
        <end position="83"/>
    </location>
</feature>
<keyword evidence="6 7" id="KW-0472">Membrane</keyword>
<evidence type="ECO:0000256" key="2">
    <source>
        <dbReference type="ARBA" id="ARBA00022448"/>
    </source>
</evidence>
<dbReference type="RefSeq" id="WP_008334984.1">
    <property type="nucleotide sequence ID" value="NZ_CH902578.1"/>
</dbReference>
<dbReference type="PANTHER" id="PTHR30151:SF0">
    <property type="entry name" value="ABC TRANSPORTER PERMEASE PROTEIN MJ0413-RELATED"/>
    <property type="match status" value="1"/>
</dbReference>
<gene>
    <name evidence="9" type="ORF">RB2654_20343</name>
</gene>
<dbReference type="OrthoDB" id="9786495at2"/>
<keyword evidence="2 7" id="KW-0813">Transport</keyword>
<dbReference type="Gene3D" id="1.10.3720.10">
    <property type="entry name" value="MetI-like"/>
    <property type="match status" value="1"/>
</dbReference>